<gene>
    <name evidence="2" type="ORF">GPECTOR_16g723</name>
</gene>
<name>A0A150GL92_GONPE</name>
<dbReference type="Proteomes" id="UP000075714">
    <property type="component" value="Unassembled WGS sequence"/>
</dbReference>
<dbReference type="AlphaFoldDB" id="A0A150GL92"/>
<dbReference type="EMBL" id="LSYV01000017">
    <property type="protein sequence ID" value="KXZ50548.1"/>
    <property type="molecule type" value="Genomic_DNA"/>
</dbReference>
<organism evidence="2 3">
    <name type="scientific">Gonium pectorale</name>
    <name type="common">Green alga</name>
    <dbReference type="NCBI Taxonomy" id="33097"/>
    <lineage>
        <taxon>Eukaryota</taxon>
        <taxon>Viridiplantae</taxon>
        <taxon>Chlorophyta</taxon>
        <taxon>core chlorophytes</taxon>
        <taxon>Chlorophyceae</taxon>
        <taxon>CS clade</taxon>
        <taxon>Chlamydomonadales</taxon>
        <taxon>Volvocaceae</taxon>
        <taxon>Gonium</taxon>
    </lineage>
</organism>
<protein>
    <submittedName>
        <fullName evidence="2">Uncharacterized protein</fullName>
    </submittedName>
</protein>
<evidence type="ECO:0000313" key="3">
    <source>
        <dbReference type="Proteomes" id="UP000075714"/>
    </source>
</evidence>
<evidence type="ECO:0000313" key="2">
    <source>
        <dbReference type="EMBL" id="KXZ50548.1"/>
    </source>
</evidence>
<keyword evidence="1" id="KW-0472">Membrane</keyword>
<accession>A0A150GL92</accession>
<keyword evidence="1" id="KW-1133">Transmembrane helix</keyword>
<keyword evidence="1" id="KW-0812">Transmembrane</keyword>
<proteinExistence type="predicted"/>
<comment type="caution">
    <text evidence="2">The sequence shown here is derived from an EMBL/GenBank/DDBJ whole genome shotgun (WGS) entry which is preliminary data.</text>
</comment>
<feature type="transmembrane region" description="Helical" evidence="1">
    <location>
        <begin position="99"/>
        <end position="118"/>
    </location>
</feature>
<keyword evidence="3" id="KW-1185">Reference proteome</keyword>
<reference evidence="3" key="1">
    <citation type="journal article" date="2016" name="Nat. Commun.">
        <title>The Gonium pectorale genome demonstrates co-option of cell cycle regulation during the evolution of multicellularity.</title>
        <authorList>
            <person name="Hanschen E.R."/>
            <person name="Marriage T.N."/>
            <person name="Ferris P.J."/>
            <person name="Hamaji T."/>
            <person name="Toyoda A."/>
            <person name="Fujiyama A."/>
            <person name="Neme R."/>
            <person name="Noguchi H."/>
            <person name="Minakuchi Y."/>
            <person name="Suzuki M."/>
            <person name="Kawai-Toyooka H."/>
            <person name="Smith D.R."/>
            <person name="Sparks H."/>
            <person name="Anderson J."/>
            <person name="Bakaric R."/>
            <person name="Luria V."/>
            <person name="Karger A."/>
            <person name="Kirschner M.W."/>
            <person name="Durand P.M."/>
            <person name="Michod R.E."/>
            <person name="Nozaki H."/>
            <person name="Olson B.J."/>
        </authorList>
    </citation>
    <scope>NUCLEOTIDE SEQUENCE [LARGE SCALE GENOMIC DNA]</scope>
    <source>
        <strain evidence="3">NIES-2863</strain>
    </source>
</reference>
<evidence type="ECO:0000256" key="1">
    <source>
        <dbReference type="SAM" id="Phobius"/>
    </source>
</evidence>
<feature type="transmembrane region" description="Helical" evidence="1">
    <location>
        <begin position="56"/>
        <end position="79"/>
    </location>
</feature>
<sequence length="123" mass="12913">MANGQPIELPKDVLGRAEAPVLGRAEAPPDDAPAQVSTEASNVFLAVGLYYRLAKVLLVMGGIALFFHTTFGGAVATAVNNAYTATVANTSLGDAVKMFGSIAMFVTAFWDGRILSAFKKTFL</sequence>